<dbReference type="AlphaFoldDB" id="A0AAV1DVR9"/>
<proteinExistence type="predicted"/>
<gene>
    <name evidence="1" type="ORF">OLC1_LOCUS18808</name>
</gene>
<dbReference type="EMBL" id="OX459123">
    <property type="protein sequence ID" value="CAI9111392.1"/>
    <property type="molecule type" value="Genomic_DNA"/>
</dbReference>
<evidence type="ECO:0000313" key="2">
    <source>
        <dbReference type="Proteomes" id="UP001161247"/>
    </source>
</evidence>
<evidence type="ECO:0000313" key="1">
    <source>
        <dbReference type="EMBL" id="CAI9111392.1"/>
    </source>
</evidence>
<reference evidence="1" key="1">
    <citation type="submission" date="2023-03" db="EMBL/GenBank/DDBJ databases">
        <authorList>
            <person name="Julca I."/>
        </authorList>
    </citation>
    <scope>NUCLEOTIDE SEQUENCE</scope>
</reference>
<dbReference type="Proteomes" id="UP001161247">
    <property type="component" value="Chromosome 6"/>
</dbReference>
<protein>
    <submittedName>
        <fullName evidence="1">OLC1v1011611C1</fullName>
    </submittedName>
</protein>
<name>A0AAV1DVR9_OLDCO</name>
<sequence>MTSLNGGAVFLCQDYSLYSSQSGETLDQIDGSYIYFSFPPNPTLFSYRIQDQKVTSSPTFCRPDRLESWISQWLMPAIRPVAHQKLITTTTEDAVGGMGKIGKIAGEEGPLLRGCG</sequence>
<keyword evidence="2" id="KW-1185">Reference proteome</keyword>
<organism evidence="1 2">
    <name type="scientific">Oldenlandia corymbosa var. corymbosa</name>
    <dbReference type="NCBI Taxonomy" id="529605"/>
    <lineage>
        <taxon>Eukaryota</taxon>
        <taxon>Viridiplantae</taxon>
        <taxon>Streptophyta</taxon>
        <taxon>Embryophyta</taxon>
        <taxon>Tracheophyta</taxon>
        <taxon>Spermatophyta</taxon>
        <taxon>Magnoliopsida</taxon>
        <taxon>eudicotyledons</taxon>
        <taxon>Gunneridae</taxon>
        <taxon>Pentapetalae</taxon>
        <taxon>asterids</taxon>
        <taxon>lamiids</taxon>
        <taxon>Gentianales</taxon>
        <taxon>Rubiaceae</taxon>
        <taxon>Rubioideae</taxon>
        <taxon>Spermacoceae</taxon>
        <taxon>Hedyotis-Oldenlandia complex</taxon>
        <taxon>Oldenlandia</taxon>
    </lineage>
</organism>
<accession>A0AAV1DVR9</accession>